<keyword evidence="1" id="KW-1133">Transmembrane helix</keyword>
<dbReference type="EMBL" id="QMFY01000006">
    <property type="protein sequence ID" value="RAW00736.1"/>
    <property type="molecule type" value="Genomic_DNA"/>
</dbReference>
<evidence type="ECO:0000313" key="3">
    <source>
        <dbReference type="Proteomes" id="UP000251889"/>
    </source>
</evidence>
<reference evidence="2 3" key="1">
    <citation type="submission" date="2018-06" db="EMBL/GenBank/DDBJ databases">
        <title>Chryseolinea flavus sp. nov., a member of the phylum Bacteroidetes isolated from soil.</title>
        <authorList>
            <person name="Li Y."/>
            <person name="Wang J."/>
        </authorList>
    </citation>
    <scope>NUCLEOTIDE SEQUENCE [LARGE SCALE GENOMIC DNA]</scope>
    <source>
        <strain evidence="2 3">SDU1-6</strain>
    </source>
</reference>
<keyword evidence="3" id="KW-1185">Reference proteome</keyword>
<protein>
    <submittedName>
        <fullName evidence="2">Uncharacterized protein</fullName>
    </submittedName>
</protein>
<comment type="caution">
    <text evidence="2">The sequence shown here is derived from an EMBL/GenBank/DDBJ whole genome shotgun (WGS) entry which is preliminary data.</text>
</comment>
<proteinExistence type="predicted"/>
<feature type="transmembrane region" description="Helical" evidence="1">
    <location>
        <begin position="12"/>
        <end position="32"/>
    </location>
</feature>
<dbReference type="AlphaFoldDB" id="A0A364Y3K7"/>
<dbReference type="RefSeq" id="WP_112747537.1">
    <property type="nucleotide sequence ID" value="NZ_QMFY01000006.1"/>
</dbReference>
<evidence type="ECO:0000313" key="2">
    <source>
        <dbReference type="EMBL" id="RAW00736.1"/>
    </source>
</evidence>
<name>A0A364Y3K7_9BACT</name>
<evidence type="ECO:0000256" key="1">
    <source>
        <dbReference type="SAM" id="Phobius"/>
    </source>
</evidence>
<accession>A0A364Y3K7</accession>
<feature type="transmembrane region" description="Helical" evidence="1">
    <location>
        <begin position="38"/>
        <end position="56"/>
    </location>
</feature>
<sequence length="294" mass="32558">MSAYISVELTAATGFSIFKVITYSALICGITTMKKTTILSFLLLLTSIIVLQAQGVRVARIIAMKGNVTVDDDAASIGQEIFAHNKKIIISGKGSYATLLSSEGDVKTFDAAILNVRSIVASARTRRYTKPFHSHGTPLGWTCHNLYQPQFMVGDSLLLHWKTKVQPPFIVRVQSIFGDELRTITTDNDSIYMSLVDLFATEQHLLLTVSAGPHHKTEVFLQKTTPEKTIQLNEELAAINASAADKKVIRLALLIKHKFIVDYLYEKSRLTATDIAALSSDTKQFALKSDLYKF</sequence>
<dbReference type="Proteomes" id="UP000251889">
    <property type="component" value="Unassembled WGS sequence"/>
</dbReference>
<keyword evidence="1" id="KW-0812">Transmembrane</keyword>
<organism evidence="2 3">
    <name type="scientific">Pseudochryseolinea flava</name>
    <dbReference type="NCBI Taxonomy" id="2059302"/>
    <lineage>
        <taxon>Bacteria</taxon>
        <taxon>Pseudomonadati</taxon>
        <taxon>Bacteroidota</taxon>
        <taxon>Cytophagia</taxon>
        <taxon>Cytophagales</taxon>
        <taxon>Fulvivirgaceae</taxon>
        <taxon>Pseudochryseolinea</taxon>
    </lineage>
</organism>
<gene>
    <name evidence="2" type="ORF">DQQ10_14250</name>
</gene>
<keyword evidence="1" id="KW-0472">Membrane</keyword>